<feature type="compositionally biased region" description="Basic and acidic residues" evidence="1">
    <location>
        <begin position="1"/>
        <end position="11"/>
    </location>
</feature>
<dbReference type="AlphaFoldDB" id="A0A453C723"/>
<sequence length="53" mass="5748">HGGGGADDRAQHRDHRGHHAGALLGPAWPLLSHLGKRMLTQLSESFNCGLRVR</sequence>
<reference evidence="2" key="5">
    <citation type="journal article" date="2021" name="G3 (Bethesda)">
        <title>Aegilops tauschii genome assembly Aet v5.0 features greater sequence contiguity and improved annotation.</title>
        <authorList>
            <person name="Wang L."/>
            <person name="Zhu T."/>
            <person name="Rodriguez J.C."/>
            <person name="Deal K.R."/>
            <person name="Dubcovsky J."/>
            <person name="McGuire P.E."/>
            <person name="Lux T."/>
            <person name="Spannagl M."/>
            <person name="Mayer K.F.X."/>
            <person name="Baldrich P."/>
            <person name="Meyers B.C."/>
            <person name="Huo N."/>
            <person name="Gu Y.Q."/>
            <person name="Zhou H."/>
            <person name="Devos K.M."/>
            <person name="Bennetzen J.L."/>
            <person name="Unver T."/>
            <person name="Budak H."/>
            <person name="Gulick P.J."/>
            <person name="Galiba G."/>
            <person name="Kalapos B."/>
            <person name="Nelson D.R."/>
            <person name="Li P."/>
            <person name="You F.M."/>
            <person name="Luo M.C."/>
            <person name="Dvorak J."/>
        </authorList>
    </citation>
    <scope>NUCLEOTIDE SEQUENCE [LARGE SCALE GENOMIC DNA]</scope>
    <source>
        <strain evidence="2">cv. AL8/78</strain>
    </source>
</reference>
<reference evidence="3" key="2">
    <citation type="journal article" date="2017" name="Nat. Plants">
        <title>The Aegilops tauschii genome reveals multiple impacts of transposons.</title>
        <authorList>
            <person name="Zhao G."/>
            <person name="Zou C."/>
            <person name="Li K."/>
            <person name="Wang K."/>
            <person name="Li T."/>
            <person name="Gao L."/>
            <person name="Zhang X."/>
            <person name="Wang H."/>
            <person name="Yang Z."/>
            <person name="Liu X."/>
            <person name="Jiang W."/>
            <person name="Mao L."/>
            <person name="Kong X."/>
            <person name="Jiao Y."/>
            <person name="Jia J."/>
        </authorList>
    </citation>
    <scope>NUCLEOTIDE SEQUENCE [LARGE SCALE GENOMIC DNA]</scope>
    <source>
        <strain evidence="3">cv. AL8/78</strain>
    </source>
</reference>
<accession>A0A453C723</accession>
<reference evidence="3" key="1">
    <citation type="journal article" date="2014" name="Science">
        <title>Ancient hybridizations among the ancestral genomes of bread wheat.</title>
        <authorList>
            <consortium name="International Wheat Genome Sequencing Consortium,"/>
            <person name="Marcussen T."/>
            <person name="Sandve S.R."/>
            <person name="Heier L."/>
            <person name="Spannagl M."/>
            <person name="Pfeifer M."/>
            <person name="Jakobsen K.S."/>
            <person name="Wulff B.B."/>
            <person name="Steuernagel B."/>
            <person name="Mayer K.F."/>
            <person name="Olsen O.A."/>
        </authorList>
    </citation>
    <scope>NUCLEOTIDE SEQUENCE [LARGE SCALE GENOMIC DNA]</scope>
    <source>
        <strain evidence="3">cv. AL8/78</strain>
    </source>
</reference>
<evidence type="ECO:0000256" key="1">
    <source>
        <dbReference type="SAM" id="MobiDB-lite"/>
    </source>
</evidence>
<evidence type="ECO:0000313" key="2">
    <source>
        <dbReference type="EnsemblPlants" id="AET2Gv20754800.3"/>
    </source>
</evidence>
<dbReference type="EnsemblPlants" id="AET2Gv20754800.3">
    <property type="protein sequence ID" value="AET2Gv20754800.3"/>
    <property type="gene ID" value="AET2Gv20754800"/>
</dbReference>
<proteinExistence type="predicted"/>
<evidence type="ECO:0000313" key="3">
    <source>
        <dbReference type="Proteomes" id="UP000015105"/>
    </source>
</evidence>
<organism evidence="2 3">
    <name type="scientific">Aegilops tauschii subsp. strangulata</name>
    <name type="common">Goatgrass</name>
    <dbReference type="NCBI Taxonomy" id="200361"/>
    <lineage>
        <taxon>Eukaryota</taxon>
        <taxon>Viridiplantae</taxon>
        <taxon>Streptophyta</taxon>
        <taxon>Embryophyta</taxon>
        <taxon>Tracheophyta</taxon>
        <taxon>Spermatophyta</taxon>
        <taxon>Magnoliopsida</taxon>
        <taxon>Liliopsida</taxon>
        <taxon>Poales</taxon>
        <taxon>Poaceae</taxon>
        <taxon>BOP clade</taxon>
        <taxon>Pooideae</taxon>
        <taxon>Triticodae</taxon>
        <taxon>Triticeae</taxon>
        <taxon>Triticinae</taxon>
        <taxon>Aegilops</taxon>
    </lineage>
</organism>
<reference evidence="2" key="4">
    <citation type="submission" date="2019-03" db="UniProtKB">
        <authorList>
            <consortium name="EnsemblPlants"/>
        </authorList>
    </citation>
    <scope>IDENTIFICATION</scope>
</reference>
<dbReference type="Gramene" id="AET2Gv20754800.3">
    <property type="protein sequence ID" value="AET2Gv20754800.3"/>
    <property type="gene ID" value="AET2Gv20754800"/>
</dbReference>
<name>A0A453C723_AEGTS</name>
<dbReference type="Proteomes" id="UP000015105">
    <property type="component" value="Chromosome 2D"/>
</dbReference>
<keyword evidence="3" id="KW-1185">Reference proteome</keyword>
<reference evidence="2" key="3">
    <citation type="journal article" date="2017" name="Nature">
        <title>Genome sequence of the progenitor of the wheat D genome Aegilops tauschii.</title>
        <authorList>
            <person name="Luo M.C."/>
            <person name="Gu Y.Q."/>
            <person name="Puiu D."/>
            <person name="Wang H."/>
            <person name="Twardziok S.O."/>
            <person name="Deal K.R."/>
            <person name="Huo N."/>
            <person name="Zhu T."/>
            <person name="Wang L."/>
            <person name="Wang Y."/>
            <person name="McGuire P.E."/>
            <person name="Liu S."/>
            <person name="Long H."/>
            <person name="Ramasamy R.K."/>
            <person name="Rodriguez J.C."/>
            <person name="Van S.L."/>
            <person name="Yuan L."/>
            <person name="Wang Z."/>
            <person name="Xia Z."/>
            <person name="Xiao L."/>
            <person name="Anderson O.D."/>
            <person name="Ouyang S."/>
            <person name="Liang Y."/>
            <person name="Zimin A.V."/>
            <person name="Pertea G."/>
            <person name="Qi P."/>
            <person name="Bennetzen J.L."/>
            <person name="Dai X."/>
            <person name="Dawson M.W."/>
            <person name="Muller H.G."/>
            <person name="Kugler K."/>
            <person name="Rivarola-Duarte L."/>
            <person name="Spannagl M."/>
            <person name="Mayer K.F.X."/>
            <person name="Lu F.H."/>
            <person name="Bevan M.W."/>
            <person name="Leroy P."/>
            <person name="Li P."/>
            <person name="You F.M."/>
            <person name="Sun Q."/>
            <person name="Liu Z."/>
            <person name="Lyons E."/>
            <person name="Wicker T."/>
            <person name="Salzberg S.L."/>
            <person name="Devos K.M."/>
            <person name="Dvorak J."/>
        </authorList>
    </citation>
    <scope>NUCLEOTIDE SEQUENCE [LARGE SCALE GENOMIC DNA]</scope>
    <source>
        <strain evidence="2">cv. AL8/78</strain>
    </source>
</reference>
<feature type="region of interest" description="Disordered" evidence="1">
    <location>
        <begin position="1"/>
        <end position="22"/>
    </location>
</feature>
<protein>
    <submittedName>
        <fullName evidence="2">Uncharacterized protein</fullName>
    </submittedName>
</protein>